<dbReference type="AlphaFoldDB" id="A0A8J3XUU5"/>
<evidence type="ECO:0000313" key="1">
    <source>
        <dbReference type="EMBL" id="GII53435.1"/>
    </source>
</evidence>
<accession>A0A8J3XUU5</accession>
<dbReference type="RefSeq" id="WP_203943709.1">
    <property type="nucleotide sequence ID" value="NZ_BOOR01000010.1"/>
</dbReference>
<comment type="caution">
    <text evidence="1">The sequence shown here is derived from an EMBL/GenBank/DDBJ whole genome shotgun (WGS) entry which is preliminary data.</text>
</comment>
<organism evidence="1 2">
    <name type="scientific">Planotetraspora thailandica</name>
    <dbReference type="NCBI Taxonomy" id="487172"/>
    <lineage>
        <taxon>Bacteria</taxon>
        <taxon>Bacillati</taxon>
        <taxon>Actinomycetota</taxon>
        <taxon>Actinomycetes</taxon>
        <taxon>Streptosporangiales</taxon>
        <taxon>Streptosporangiaceae</taxon>
        <taxon>Planotetraspora</taxon>
    </lineage>
</organism>
<protein>
    <submittedName>
        <fullName evidence="1">Uncharacterized protein</fullName>
    </submittedName>
</protein>
<keyword evidence="2" id="KW-1185">Reference proteome</keyword>
<dbReference type="EMBL" id="BOOR01000010">
    <property type="protein sequence ID" value="GII53435.1"/>
    <property type="molecule type" value="Genomic_DNA"/>
</dbReference>
<proteinExistence type="predicted"/>
<dbReference type="Proteomes" id="UP000605992">
    <property type="component" value="Unassembled WGS sequence"/>
</dbReference>
<name>A0A8J3XUU5_9ACTN</name>
<reference evidence="1" key="1">
    <citation type="submission" date="2021-01" db="EMBL/GenBank/DDBJ databases">
        <title>Whole genome shotgun sequence of Planotetraspora thailandica NBRC 104271.</title>
        <authorList>
            <person name="Komaki H."/>
            <person name="Tamura T."/>
        </authorList>
    </citation>
    <scope>NUCLEOTIDE SEQUENCE</scope>
    <source>
        <strain evidence="1">NBRC 104271</strain>
    </source>
</reference>
<evidence type="ECO:0000313" key="2">
    <source>
        <dbReference type="Proteomes" id="UP000605992"/>
    </source>
</evidence>
<gene>
    <name evidence="1" type="ORF">Pth03_18240</name>
</gene>
<sequence length="91" mass="10777">MSQWRVLIEENIGGTDRKEWRVSDIYEVMGEREEARAIAQKLAMTHTPKHPMLPQERAVYRINDDMWLTMVIGAKARYHYRVTVAELIYRG</sequence>